<dbReference type="InterPro" id="IPR051490">
    <property type="entry name" value="THEM6_lcsJ_thioesterase"/>
</dbReference>
<dbReference type="CDD" id="cd00586">
    <property type="entry name" value="4HBT"/>
    <property type="match status" value="1"/>
</dbReference>
<comment type="similarity">
    <text evidence="1">Belongs to the lcsJ thioesterase family.</text>
</comment>
<accession>A0A8H7RHQ1</accession>
<evidence type="ECO:0008006" key="4">
    <source>
        <dbReference type="Google" id="ProtNLM"/>
    </source>
</evidence>
<dbReference type="Pfam" id="PF13279">
    <property type="entry name" value="4HBT_2"/>
    <property type="match status" value="1"/>
</dbReference>
<dbReference type="Gene3D" id="3.10.129.10">
    <property type="entry name" value="Hotdog Thioesterase"/>
    <property type="match status" value="1"/>
</dbReference>
<dbReference type="SUPFAM" id="SSF54637">
    <property type="entry name" value="Thioesterase/thiol ester dehydrase-isomerase"/>
    <property type="match status" value="1"/>
</dbReference>
<dbReference type="AlphaFoldDB" id="A0A8H7RHQ1"/>
<dbReference type="PANTHER" id="PTHR12475:SF4">
    <property type="entry name" value="PROTEIN THEM6"/>
    <property type="match status" value="1"/>
</dbReference>
<dbReference type="PANTHER" id="PTHR12475">
    <property type="match status" value="1"/>
</dbReference>
<dbReference type="Proteomes" id="UP000650833">
    <property type="component" value="Unassembled WGS sequence"/>
</dbReference>
<dbReference type="OrthoDB" id="265761at2759"/>
<dbReference type="InterPro" id="IPR029069">
    <property type="entry name" value="HotDog_dom_sf"/>
</dbReference>
<proteinExistence type="inferred from homology"/>
<name>A0A8H7RHQ1_9FUNG</name>
<sequence>MTVSSVAAAIVGIPTLLVALAHINSLPFSYTIRSWWLLRALVKRAEKLKLEPEYLFTTVSQSQRCMWDDIDYNQHMNNSIYNKKLDFCRIHLLYIVLPRIMMEPDHNIFAHNAGVFTLFKKEIPPLQPYTIETRVWTWNEKWLFLQHRFIITDQDNKIQVCCIATSKIVFKLTSGKTVPPGEIFQICGHYDTINDKQIKEKRRKNWETAKHLLTMQHDWNNDGMVKKSRL</sequence>
<organism evidence="2 3">
    <name type="scientific">Mucor plumbeus</name>
    <dbReference type="NCBI Taxonomy" id="97098"/>
    <lineage>
        <taxon>Eukaryota</taxon>
        <taxon>Fungi</taxon>
        <taxon>Fungi incertae sedis</taxon>
        <taxon>Mucoromycota</taxon>
        <taxon>Mucoromycotina</taxon>
        <taxon>Mucoromycetes</taxon>
        <taxon>Mucorales</taxon>
        <taxon>Mucorineae</taxon>
        <taxon>Mucoraceae</taxon>
        <taxon>Mucor</taxon>
    </lineage>
</organism>
<protein>
    <recommendedName>
        <fullName evidence="4">Thioesterase</fullName>
    </recommendedName>
</protein>
<evidence type="ECO:0000256" key="1">
    <source>
        <dbReference type="ARBA" id="ARBA00038476"/>
    </source>
</evidence>
<dbReference type="EMBL" id="JAEPRC010000077">
    <property type="protein sequence ID" value="KAG2210700.1"/>
    <property type="molecule type" value="Genomic_DNA"/>
</dbReference>
<comment type="caution">
    <text evidence="2">The sequence shown here is derived from an EMBL/GenBank/DDBJ whole genome shotgun (WGS) entry which is preliminary data.</text>
</comment>
<evidence type="ECO:0000313" key="2">
    <source>
        <dbReference type="EMBL" id="KAG2210700.1"/>
    </source>
</evidence>
<gene>
    <name evidence="2" type="ORF">INT46_010626</name>
</gene>
<evidence type="ECO:0000313" key="3">
    <source>
        <dbReference type="Proteomes" id="UP000650833"/>
    </source>
</evidence>
<keyword evidence="3" id="KW-1185">Reference proteome</keyword>
<reference evidence="2" key="1">
    <citation type="submission" date="2020-12" db="EMBL/GenBank/DDBJ databases">
        <title>Metabolic potential, ecology and presence of endohyphal bacteria is reflected in genomic diversity of Mucoromycotina.</title>
        <authorList>
            <person name="Muszewska A."/>
            <person name="Okrasinska A."/>
            <person name="Steczkiewicz K."/>
            <person name="Drgas O."/>
            <person name="Orlowska M."/>
            <person name="Perlinska-Lenart U."/>
            <person name="Aleksandrzak-Piekarczyk T."/>
            <person name="Szatraj K."/>
            <person name="Zielenkiewicz U."/>
            <person name="Pilsyk S."/>
            <person name="Malc E."/>
            <person name="Mieczkowski P."/>
            <person name="Kruszewska J.S."/>
            <person name="Biernat P."/>
            <person name="Pawlowska J."/>
        </authorList>
    </citation>
    <scope>NUCLEOTIDE SEQUENCE</scope>
    <source>
        <strain evidence="2">CBS 226.32</strain>
    </source>
</reference>